<proteinExistence type="predicted"/>
<reference evidence="3 4" key="1">
    <citation type="submission" date="2018-11" db="EMBL/GenBank/DDBJ databases">
        <title>Trebonia kvetii gen.nov., sp.nov., a novel acidophilic actinobacterium, and proposal of the new actinobacterial family Treboniaceae fam. nov.</title>
        <authorList>
            <person name="Rapoport D."/>
            <person name="Sagova-Mareckova M."/>
            <person name="Sedlacek I."/>
            <person name="Provaznik J."/>
            <person name="Kralova S."/>
            <person name="Pavlinic D."/>
            <person name="Benes V."/>
            <person name="Kopecky J."/>
        </authorList>
    </citation>
    <scope>NUCLEOTIDE SEQUENCE [LARGE SCALE GENOMIC DNA]</scope>
    <source>
        <strain evidence="3 4">15Tr583</strain>
    </source>
</reference>
<dbReference type="Gene3D" id="3.30.565.10">
    <property type="entry name" value="Histidine kinase-like ATPase, C-terminal domain"/>
    <property type="match status" value="1"/>
</dbReference>
<dbReference type="AlphaFoldDB" id="A0A6P2BRV2"/>
<evidence type="ECO:0000313" key="3">
    <source>
        <dbReference type="EMBL" id="TVZ01588.1"/>
    </source>
</evidence>
<dbReference type="EMBL" id="RPFW01000006">
    <property type="protein sequence ID" value="TVZ01588.1"/>
    <property type="molecule type" value="Genomic_DNA"/>
</dbReference>
<dbReference type="CDD" id="cd16936">
    <property type="entry name" value="HATPase_RsbW-like"/>
    <property type="match status" value="1"/>
</dbReference>
<feature type="domain" description="Histidine kinase/HSP90-like ATPase" evidence="2">
    <location>
        <begin position="4"/>
        <end position="125"/>
    </location>
</feature>
<dbReference type="GO" id="GO:0004674">
    <property type="term" value="F:protein serine/threonine kinase activity"/>
    <property type="evidence" value="ECO:0007669"/>
    <property type="project" value="UniProtKB-KW"/>
</dbReference>
<evidence type="ECO:0000256" key="1">
    <source>
        <dbReference type="ARBA" id="ARBA00022527"/>
    </source>
</evidence>
<keyword evidence="4" id="KW-1185">Reference proteome</keyword>
<keyword evidence="3" id="KW-0547">Nucleotide-binding</keyword>
<keyword evidence="3" id="KW-0067">ATP-binding</keyword>
<dbReference type="PANTHER" id="PTHR35526:SF3">
    <property type="entry name" value="ANTI-SIGMA-F FACTOR RSBW"/>
    <property type="match status" value="1"/>
</dbReference>
<organism evidence="3 4">
    <name type="scientific">Trebonia kvetii</name>
    <dbReference type="NCBI Taxonomy" id="2480626"/>
    <lineage>
        <taxon>Bacteria</taxon>
        <taxon>Bacillati</taxon>
        <taxon>Actinomycetota</taxon>
        <taxon>Actinomycetes</taxon>
        <taxon>Streptosporangiales</taxon>
        <taxon>Treboniaceae</taxon>
        <taxon>Trebonia</taxon>
    </lineage>
</organism>
<evidence type="ECO:0000313" key="4">
    <source>
        <dbReference type="Proteomes" id="UP000460272"/>
    </source>
</evidence>
<dbReference type="OrthoDB" id="3185978at2"/>
<gene>
    <name evidence="3" type="ORF">EAS64_29315</name>
</gene>
<dbReference type="Pfam" id="PF13581">
    <property type="entry name" value="HATPase_c_2"/>
    <property type="match status" value="1"/>
</dbReference>
<dbReference type="Proteomes" id="UP000460272">
    <property type="component" value="Unassembled WGS sequence"/>
</dbReference>
<accession>A0A6P2BRV2</accession>
<comment type="caution">
    <text evidence="3">The sequence shown here is derived from an EMBL/GenBank/DDBJ whole genome shotgun (WGS) entry which is preliminary data.</text>
</comment>
<dbReference type="InterPro" id="IPR036890">
    <property type="entry name" value="HATPase_C_sf"/>
</dbReference>
<keyword evidence="1" id="KW-0808">Transferase</keyword>
<evidence type="ECO:0000259" key="2">
    <source>
        <dbReference type="Pfam" id="PF13581"/>
    </source>
</evidence>
<dbReference type="RefSeq" id="WP_145858311.1">
    <property type="nucleotide sequence ID" value="NZ_RPFW01000006.1"/>
</dbReference>
<dbReference type="PANTHER" id="PTHR35526">
    <property type="entry name" value="ANTI-SIGMA-F FACTOR RSBW-RELATED"/>
    <property type="match status" value="1"/>
</dbReference>
<keyword evidence="1" id="KW-0418">Kinase</keyword>
<dbReference type="InterPro" id="IPR003594">
    <property type="entry name" value="HATPase_dom"/>
</dbReference>
<dbReference type="SUPFAM" id="SSF55874">
    <property type="entry name" value="ATPase domain of HSP90 chaperone/DNA topoisomerase II/histidine kinase"/>
    <property type="match status" value="1"/>
</dbReference>
<name>A0A6P2BRV2_9ACTN</name>
<sequence length="139" mass="14624">MLSVPVMRQVLGDTLRGIGVNEESVSDILLAATEACTNVVLHAGQSARAYTVKATVDNAACRVEVTDAGQGCRTRRAAARRQPGEIGPADHANLAESGRGFAIMRACVDAVTLHSAPGEGTHVVLDKRIHWEAPLARTA</sequence>
<dbReference type="GO" id="GO:0005524">
    <property type="term" value="F:ATP binding"/>
    <property type="evidence" value="ECO:0007669"/>
    <property type="project" value="UniProtKB-KW"/>
</dbReference>
<dbReference type="InterPro" id="IPR050267">
    <property type="entry name" value="Anti-sigma-factor_SerPK"/>
</dbReference>
<keyword evidence="1" id="KW-0723">Serine/threonine-protein kinase</keyword>
<protein>
    <submittedName>
        <fullName evidence="3">ATP-binding protein</fullName>
    </submittedName>
</protein>